<accession>A0ABS2HRA0</accession>
<name>A0ABS2HRA0_9ACTN</name>
<reference evidence="3 4" key="1">
    <citation type="submission" date="2021-02" db="EMBL/GenBank/DDBJ databases">
        <title>Genome Streptomyces sp. RHZ10.</title>
        <authorList>
            <person name="Besaury L."/>
        </authorList>
    </citation>
    <scope>NUCLEOTIDE SEQUENCE [LARGE SCALE GENOMIC DNA]</scope>
    <source>
        <strain evidence="3 4">RHZ10</strain>
    </source>
</reference>
<dbReference type="InterPro" id="IPR007466">
    <property type="entry name" value="Peptidyl-Arg-deiminase_porph"/>
</dbReference>
<keyword evidence="4" id="KW-1185">Reference proteome</keyword>
<dbReference type="Gene3D" id="3.75.10.10">
    <property type="entry name" value="L-arginine/glycine Amidinotransferase, Chain A"/>
    <property type="match status" value="1"/>
</dbReference>
<feature type="region of interest" description="Disordered" evidence="2">
    <location>
        <begin position="91"/>
        <end position="181"/>
    </location>
</feature>
<dbReference type="SUPFAM" id="SSF55909">
    <property type="entry name" value="Pentein"/>
    <property type="match status" value="1"/>
</dbReference>
<protein>
    <submittedName>
        <fullName evidence="3">Agmatine deiminase family protein</fullName>
    </submittedName>
</protein>
<dbReference type="PANTHER" id="PTHR31377">
    <property type="entry name" value="AGMATINE DEIMINASE-RELATED"/>
    <property type="match status" value="1"/>
</dbReference>
<proteinExistence type="predicted"/>
<evidence type="ECO:0000256" key="1">
    <source>
        <dbReference type="ARBA" id="ARBA00022801"/>
    </source>
</evidence>
<organism evidence="3 4">
    <name type="scientific">Streptomyces durocortorensis</name>
    <dbReference type="NCBI Taxonomy" id="2811104"/>
    <lineage>
        <taxon>Bacteria</taxon>
        <taxon>Bacillati</taxon>
        <taxon>Actinomycetota</taxon>
        <taxon>Actinomycetes</taxon>
        <taxon>Kitasatosporales</taxon>
        <taxon>Streptomycetaceae</taxon>
        <taxon>Streptomyces</taxon>
    </lineage>
</organism>
<gene>
    <name evidence="3" type="ORF">JS521_06960</name>
</gene>
<comment type="caution">
    <text evidence="3">The sequence shown here is derived from an EMBL/GenBank/DDBJ whole genome shotgun (WGS) entry which is preliminary data.</text>
</comment>
<feature type="compositionally biased region" description="Low complexity" evidence="2">
    <location>
        <begin position="109"/>
        <end position="170"/>
    </location>
</feature>
<evidence type="ECO:0000313" key="3">
    <source>
        <dbReference type="EMBL" id="MBM7053616.1"/>
    </source>
</evidence>
<evidence type="ECO:0000313" key="4">
    <source>
        <dbReference type="Proteomes" id="UP000712045"/>
    </source>
</evidence>
<dbReference type="Pfam" id="PF04371">
    <property type="entry name" value="PAD_porph"/>
    <property type="match status" value="1"/>
</dbReference>
<feature type="compositionally biased region" description="Basic residues" evidence="2">
    <location>
        <begin position="172"/>
        <end position="181"/>
    </location>
</feature>
<dbReference type="PANTHER" id="PTHR31377:SF0">
    <property type="entry name" value="AGMATINE DEIMINASE-RELATED"/>
    <property type="match status" value="1"/>
</dbReference>
<keyword evidence="1" id="KW-0378">Hydrolase</keyword>
<evidence type="ECO:0000256" key="2">
    <source>
        <dbReference type="SAM" id="MobiDB-lite"/>
    </source>
</evidence>
<sequence>MTVITSIPVDDCWMRDSGPVFRTDGAGGLDAVGLNFNGWGGKQAHGKDARVAERVAAYTGVPFRHTDFVGEGGAIEQDGAGTLMATRSSLLNRNRNPGKPESELAAGCATRTARPRSSGSTASAARTSPTTTSTPHHASWPRARPSSRCLSRRTTTPTPRTPGSSTASSPVRRPHRAGRWR</sequence>
<dbReference type="EMBL" id="JAFEUF010000021">
    <property type="protein sequence ID" value="MBM7053616.1"/>
    <property type="molecule type" value="Genomic_DNA"/>
</dbReference>
<dbReference type="Proteomes" id="UP000712045">
    <property type="component" value="Unassembled WGS sequence"/>
</dbReference>